<dbReference type="InterPro" id="IPR001199">
    <property type="entry name" value="Cyt_B5-like_heme/steroid-bd"/>
</dbReference>
<feature type="transmembrane region" description="Helical" evidence="7">
    <location>
        <begin position="290"/>
        <end position="308"/>
    </location>
</feature>
<evidence type="ECO:0000256" key="5">
    <source>
        <dbReference type="ARBA" id="ARBA00023065"/>
    </source>
</evidence>
<protein>
    <submittedName>
        <fullName evidence="9">Cytochrome b5</fullName>
    </submittedName>
</protein>
<feature type="transmembrane region" description="Helical" evidence="7">
    <location>
        <begin position="414"/>
        <end position="434"/>
    </location>
</feature>
<feature type="transmembrane region" description="Helical" evidence="7">
    <location>
        <begin position="154"/>
        <end position="176"/>
    </location>
</feature>
<feature type="transmembrane region" description="Helical" evidence="7">
    <location>
        <begin position="93"/>
        <end position="117"/>
    </location>
</feature>
<gene>
    <name evidence="9" type="ORF">PCAMFM013_S055g000010</name>
</gene>
<dbReference type="PANTHER" id="PTHR31503:SF22">
    <property type="entry name" value="VACUOLAR CALCIUM ION TRANSPORTER"/>
    <property type="match status" value="1"/>
</dbReference>
<dbReference type="AlphaFoldDB" id="A0A0G4PWN0"/>
<name>A0A0G4PWN0_PENC3</name>
<dbReference type="GO" id="GO:0012505">
    <property type="term" value="C:endomembrane system"/>
    <property type="evidence" value="ECO:0007669"/>
    <property type="project" value="UniProtKB-SubCell"/>
</dbReference>
<evidence type="ECO:0000256" key="4">
    <source>
        <dbReference type="ARBA" id="ARBA00022989"/>
    </source>
</evidence>
<feature type="transmembrane region" description="Helical" evidence="7">
    <location>
        <begin position="361"/>
        <end position="384"/>
    </location>
</feature>
<keyword evidence="10" id="KW-1185">Reference proteome</keyword>
<sequence length="508" mass="55761">MRLASPVLEHPIELNFEGNEHRPLLGENLSSSVPWSEDHRWWVRLPAQNFLALQTIVRKLVHALWKDYTWALLIFLPLALVASSQNWGVKSVFALNLVALLALETRFISTAEWLWLFSGSTVTNILTEVLPNIFPFLIGITGIVYHENRLIESFIVGSLIADLLVGAGLSFLIGGLSHGEQRIDAGGVKNVSALTLFTAFPFIVPLGVGMANQGPYHNNLSTLAAVEAGVLLFLYIMWLCFRYKTHDFLFRGRRELDTSPVIGSGLRPSSPGSDISGEGMFQLPSHSRHLLWLIVMFAVAVQCSANLIQNVPALVELTSLSRPFIGAVLLPVITSLSNCAKTCLIAQTNRVELVLHLTVETALAMVLLNLPGLTFVSMILGHGALLNLDVFQIVSLFISVLTTAFLIKDGVFHYMKGCMALGLYLIIILGFAGMSSDPPLSITPIHSTPMSPRLVSTEEVARHDSPNGCWLVVDSQVWDVSIFALDHPGGAENLQTVITQETFLYITF</sequence>
<dbReference type="GO" id="GO:0015369">
    <property type="term" value="F:calcium:proton antiporter activity"/>
    <property type="evidence" value="ECO:0007669"/>
    <property type="project" value="TreeGrafter"/>
</dbReference>
<evidence type="ECO:0000313" key="9">
    <source>
        <dbReference type="EMBL" id="CRL30595.1"/>
    </source>
</evidence>
<feature type="transmembrane region" description="Helical" evidence="7">
    <location>
        <begin position="188"/>
        <end position="208"/>
    </location>
</feature>
<feature type="domain" description="Cytochrome b5 heme-binding" evidence="8">
    <location>
        <begin position="452"/>
        <end position="494"/>
    </location>
</feature>
<accession>A0A0G4PWN0</accession>
<organism evidence="9 10">
    <name type="scientific">Penicillium camemberti (strain FM 013)</name>
    <dbReference type="NCBI Taxonomy" id="1429867"/>
    <lineage>
        <taxon>Eukaryota</taxon>
        <taxon>Fungi</taxon>
        <taxon>Dikarya</taxon>
        <taxon>Ascomycota</taxon>
        <taxon>Pezizomycotina</taxon>
        <taxon>Eurotiomycetes</taxon>
        <taxon>Eurotiomycetidae</taxon>
        <taxon>Eurotiales</taxon>
        <taxon>Aspergillaceae</taxon>
        <taxon>Penicillium</taxon>
    </lineage>
</organism>
<evidence type="ECO:0000256" key="7">
    <source>
        <dbReference type="SAM" id="Phobius"/>
    </source>
</evidence>
<dbReference type="GO" id="GO:0006874">
    <property type="term" value="P:intracellular calcium ion homeostasis"/>
    <property type="evidence" value="ECO:0007669"/>
    <property type="project" value="TreeGrafter"/>
</dbReference>
<feature type="transmembrane region" description="Helical" evidence="7">
    <location>
        <begin position="320"/>
        <end position="340"/>
    </location>
</feature>
<keyword evidence="6 7" id="KW-0472">Membrane</keyword>
<feature type="transmembrane region" description="Helical" evidence="7">
    <location>
        <begin position="390"/>
        <end position="407"/>
    </location>
</feature>
<evidence type="ECO:0000259" key="8">
    <source>
        <dbReference type="PROSITE" id="PS50255"/>
    </source>
</evidence>
<dbReference type="SUPFAM" id="SSF55856">
    <property type="entry name" value="Cytochrome b5-like heme/steroid binding domain"/>
    <property type="match status" value="1"/>
</dbReference>
<keyword evidence="3 7" id="KW-0812">Transmembrane</keyword>
<dbReference type="Proteomes" id="UP000053732">
    <property type="component" value="Unassembled WGS sequence"/>
</dbReference>
<dbReference type="GO" id="GO:0016020">
    <property type="term" value="C:membrane"/>
    <property type="evidence" value="ECO:0007669"/>
    <property type="project" value="InterPro"/>
</dbReference>
<dbReference type="PANTHER" id="PTHR31503">
    <property type="entry name" value="VACUOLAR CALCIUM ION TRANSPORTER"/>
    <property type="match status" value="1"/>
</dbReference>
<dbReference type="Pfam" id="PF01699">
    <property type="entry name" value="Na_Ca_ex"/>
    <property type="match status" value="1"/>
</dbReference>
<evidence type="ECO:0000256" key="6">
    <source>
        <dbReference type="ARBA" id="ARBA00023136"/>
    </source>
</evidence>
<dbReference type="PROSITE" id="PS50255">
    <property type="entry name" value="CYTOCHROME_B5_2"/>
    <property type="match status" value="1"/>
</dbReference>
<keyword evidence="2" id="KW-0813">Transport</keyword>
<evidence type="ECO:0000256" key="2">
    <source>
        <dbReference type="ARBA" id="ARBA00022448"/>
    </source>
</evidence>
<proteinExistence type="predicted"/>
<keyword evidence="5" id="KW-0406">Ion transport</keyword>
<dbReference type="Gene3D" id="3.10.120.10">
    <property type="entry name" value="Cytochrome b5-like heme/steroid binding domain"/>
    <property type="match status" value="1"/>
</dbReference>
<dbReference type="Pfam" id="PF00173">
    <property type="entry name" value="Cyt-b5"/>
    <property type="match status" value="1"/>
</dbReference>
<evidence type="ECO:0000256" key="1">
    <source>
        <dbReference type="ARBA" id="ARBA00004127"/>
    </source>
</evidence>
<evidence type="ECO:0000313" key="10">
    <source>
        <dbReference type="Proteomes" id="UP000053732"/>
    </source>
</evidence>
<dbReference type="InterPro" id="IPR036400">
    <property type="entry name" value="Cyt_B5-like_heme/steroid_sf"/>
</dbReference>
<reference evidence="9 10" key="1">
    <citation type="journal article" date="2014" name="Nat. Commun.">
        <title>Multiple recent horizontal transfers of a large genomic region in cheese making fungi.</title>
        <authorList>
            <person name="Cheeseman K."/>
            <person name="Ropars J."/>
            <person name="Renault P."/>
            <person name="Dupont J."/>
            <person name="Gouzy J."/>
            <person name="Branca A."/>
            <person name="Abraham A.L."/>
            <person name="Ceppi M."/>
            <person name="Conseiller E."/>
            <person name="Debuchy R."/>
            <person name="Malagnac F."/>
            <person name="Goarin A."/>
            <person name="Silar P."/>
            <person name="Lacoste S."/>
            <person name="Sallet E."/>
            <person name="Bensimon A."/>
            <person name="Giraud T."/>
            <person name="Brygoo Y."/>
        </authorList>
    </citation>
    <scope>NUCLEOTIDE SEQUENCE [LARGE SCALE GENOMIC DNA]</scope>
    <source>
        <strain evidence="10">FM 013</strain>
    </source>
</reference>
<evidence type="ECO:0000256" key="3">
    <source>
        <dbReference type="ARBA" id="ARBA00022692"/>
    </source>
</evidence>
<feature type="transmembrane region" description="Helical" evidence="7">
    <location>
        <begin position="68"/>
        <end position="87"/>
    </location>
</feature>
<dbReference type="InterPro" id="IPR004837">
    <property type="entry name" value="NaCa_Exmemb"/>
</dbReference>
<feature type="transmembrane region" description="Helical" evidence="7">
    <location>
        <begin position="220"/>
        <end position="241"/>
    </location>
</feature>
<dbReference type="EMBL" id="HG793188">
    <property type="protein sequence ID" value="CRL30595.1"/>
    <property type="molecule type" value="Genomic_DNA"/>
</dbReference>
<dbReference type="STRING" id="1429867.A0A0G4PWN0"/>
<comment type="subcellular location">
    <subcellularLocation>
        <location evidence="1">Endomembrane system</location>
        <topology evidence="1">Multi-pass membrane protein</topology>
    </subcellularLocation>
</comment>
<dbReference type="InterPro" id="IPR004713">
    <property type="entry name" value="CaH_exchang"/>
</dbReference>
<keyword evidence="4 7" id="KW-1133">Transmembrane helix</keyword>
<feature type="transmembrane region" description="Helical" evidence="7">
    <location>
        <begin position="129"/>
        <end position="148"/>
    </location>
</feature>